<dbReference type="eggNOG" id="COG4632">
    <property type="taxonomic scope" value="Bacteria"/>
</dbReference>
<evidence type="ECO:0000313" key="4">
    <source>
        <dbReference type="Proteomes" id="UP000000269"/>
    </source>
</evidence>
<accession>A8MGF1</accession>
<dbReference type="PROSITE" id="PS51782">
    <property type="entry name" value="LYSM"/>
    <property type="match status" value="1"/>
</dbReference>
<protein>
    <submittedName>
        <fullName evidence="3">Peptidoglycan-binding LysM</fullName>
    </submittedName>
</protein>
<dbReference type="HOGENOM" id="CLU_583478_0_0_9"/>
<dbReference type="CDD" id="cd00118">
    <property type="entry name" value="LysM"/>
    <property type="match status" value="1"/>
</dbReference>
<dbReference type="SUPFAM" id="SSF54106">
    <property type="entry name" value="LysM domain"/>
    <property type="match status" value="1"/>
</dbReference>
<proteinExistence type="predicted"/>
<keyword evidence="1" id="KW-0812">Transmembrane</keyword>
<evidence type="ECO:0000256" key="1">
    <source>
        <dbReference type="SAM" id="Phobius"/>
    </source>
</evidence>
<feature type="transmembrane region" description="Helical" evidence="1">
    <location>
        <begin position="21"/>
        <end position="39"/>
    </location>
</feature>
<dbReference type="Proteomes" id="UP000000269">
    <property type="component" value="Chromosome"/>
</dbReference>
<dbReference type="EMBL" id="CP000853">
    <property type="protein sequence ID" value="ABW19174.1"/>
    <property type="molecule type" value="Genomic_DNA"/>
</dbReference>
<name>A8MGF1_ALKOO</name>
<dbReference type="InterPro" id="IPR018392">
    <property type="entry name" value="LysM"/>
</dbReference>
<dbReference type="Gene3D" id="2.60.120.430">
    <property type="entry name" value="Galactose-binding lectin"/>
    <property type="match status" value="1"/>
</dbReference>
<dbReference type="Gene3D" id="3.10.350.10">
    <property type="entry name" value="LysM domain"/>
    <property type="match status" value="1"/>
</dbReference>
<dbReference type="AlphaFoldDB" id="A8MGF1"/>
<gene>
    <name evidence="3" type="ordered locus">Clos_1631</name>
</gene>
<dbReference type="KEGG" id="aoe:Clos_1631"/>
<dbReference type="OrthoDB" id="1704601at2"/>
<dbReference type="InterPro" id="IPR036779">
    <property type="entry name" value="LysM_dom_sf"/>
</dbReference>
<evidence type="ECO:0000313" key="3">
    <source>
        <dbReference type="EMBL" id="ABW19174.1"/>
    </source>
</evidence>
<feature type="domain" description="LysM" evidence="2">
    <location>
        <begin position="418"/>
        <end position="465"/>
    </location>
</feature>
<keyword evidence="4" id="KW-1185">Reference proteome</keyword>
<dbReference type="RefSeq" id="WP_012159486.1">
    <property type="nucleotide sequence ID" value="NC_009922.1"/>
</dbReference>
<organism evidence="3 4">
    <name type="scientific">Alkaliphilus oremlandii (strain OhILAs)</name>
    <name type="common">Clostridium oremlandii (strain OhILAs)</name>
    <dbReference type="NCBI Taxonomy" id="350688"/>
    <lineage>
        <taxon>Bacteria</taxon>
        <taxon>Bacillati</taxon>
        <taxon>Bacillota</taxon>
        <taxon>Clostridia</taxon>
        <taxon>Peptostreptococcales</taxon>
        <taxon>Natronincolaceae</taxon>
        <taxon>Alkaliphilus</taxon>
    </lineage>
</organism>
<dbReference type="Pfam" id="PF01476">
    <property type="entry name" value="LysM"/>
    <property type="match status" value="1"/>
</dbReference>
<dbReference type="STRING" id="350688.Clos_1631"/>
<sequence length="468" mass="54557">MMEKLLKNKIKTRELTRNEKFLLGILGILLILLGGYRYIITPQTKTIETLKAQRLDYESKIEENNDFIRREESIQEEWNRLNKEKETLYTKYFSTLNQSEIIYLLNDIIPNQEVFTEDLSFSRPVYEEMEDFQIKNMDISLPYKGEYTGIIEIIRALKNSPQKLSLESVSIDMDSDGSLNGNMAIKVYSLDGIDGNISKPLFTDDVERKNLNEDNEDISMIPFFENKVENENRDGQDYTKSTVKPYIEETLLDFETKNIYLIPSQKLVQGNVSISKKAKSKKYALRLEYNILAVEEENRVYVDVSKNNVILKYPPNTLGIWVYAYDYSPATIGMLFRGQMGEEIYIPFTEGIGWTGWRYLEAPPHEDLKIYPLTLEKLYVEIPSGREDYGVLIMDQLEAVYTRNIDEKGNDISGEQYMFHVVEQGDTIEKISVKYYQSNRYKNEILKLNDLNEGEIISIGRILVLKKR</sequence>
<evidence type="ECO:0000259" key="2">
    <source>
        <dbReference type="PROSITE" id="PS51782"/>
    </source>
</evidence>
<reference evidence="4" key="1">
    <citation type="submission" date="2007-10" db="EMBL/GenBank/DDBJ databases">
        <title>Complete genome of Alkaliphilus oremlandii OhILAs.</title>
        <authorList>
            <person name="Copeland A."/>
            <person name="Lucas S."/>
            <person name="Lapidus A."/>
            <person name="Barry K."/>
            <person name="Detter J.C."/>
            <person name="Glavina del Rio T."/>
            <person name="Hammon N."/>
            <person name="Israni S."/>
            <person name="Dalin E."/>
            <person name="Tice H."/>
            <person name="Pitluck S."/>
            <person name="Chain P."/>
            <person name="Malfatti S."/>
            <person name="Shin M."/>
            <person name="Vergez L."/>
            <person name="Schmutz J."/>
            <person name="Larimer F."/>
            <person name="Land M."/>
            <person name="Hauser L."/>
            <person name="Kyrpides N."/>
            <person name="Mikhailova N."/>
            <person name="Stolz J.F."/>
            <person name="Dawson A."/>
            <person name="Fisher E."/>
            <person name="Crable B."/>
            <person name="Perera E."/>
            <person name="Lisak J."/>
            <person name="Ranganathan M."/>
            <person name="Basu P."/>
            <person name="Richardson P."/>
        </authorList>
    </citation>
    <scope>NUCLEOTIDE SEQUENCE [LARGE SCALE GENOMIC DNA]</scope>
    <source>
        <strain evidence="4">OhILAs</strain>
    </source>
</reference>
<keyword evidence="1" id="KW-1133">Transmembrane helix</keyword>
<keyword evidence="1" id="KW-0472">Membrane</keyword>
<dbReference type="SMART" id="SM00257">
    <property type="entry name" value="LysM"/>
    <property type="match status" value="1"/>
</dbReference>